<dbReference type="RefSeq" id="WP_326319425.1">
    <property type="nucleotide sequence ID" value="NZ_JAYLAA010000006.1"/>
</dbReference>
<dbReference type="Pfam" id="PF12698">
    <property type="entry name" value="ABC2_membrane_3"/>
    <property type="match status" value="1"/>
</dbReference>
<evidence type="ECO:0000313" key="8">
    <source>
        <dbReference type="Proteomes" id="UP001348397"/>
    </source>
</evidence>
<keyword evidence="2 5" id="KW-0812">Transmembrane</keyword>
<feature type="transmembrane region" description="Helical" evidence="5">
    <location>
        <begin position="454"/>
        <end position="475"/>
    </location>
</feature>
<protein>
    <submittedName>
        <fullName evidence="7">DUF3526 domain-containing protein</fullName>
    </submittedName>
</protein>
<dbReference type="PANTHER" id="PTHR43471">
    <property type="entry name" value="ABC TRANSPORTER PERMEASE"/>
    <property type="match status" value="1"/>
</dbReference>
<evidence type="ECO:0000256" key="1">
    <source>
        <dbReference type="ARBA" id="ARBA00004141"/>
    </source>
</evidence>
<sequence length="482" mass="54944">MDFSSLKLIVRKTRQDLLKSRQNLLIAATVLLFCCLSIGIGFTKYGENYSNIKQYRHETRENWEQRPDKHPHRMAHYGYLVFRIGHPLSIFDNGLDDYLGNVIFLEAHKQNTANLSEAGSSGILVRFGAFSTAFILQAIVPLIILFLGFGLIIKEREDATLKILTVQGASPRSILWGKIFGLWQFALLFLLPLIPVVLLMGFMAEASDFTDILSRIMVIFPAYMVYYFFFCTLTVLLSSASKSSSSALISLIGSWLILVIFLPKGIQFAAQNLYPTPSRIAFETGVEEDVLKVGDSHNPDDPHFKHIKDSLLAQYKVKTTDELPVNYGGIVMKEGERISAKLYVEHLKQLQEQYSRQQKLNEIFGFINPVMAIKNLSMTASGTDYFAYRQFQNQAEEYRYKLAQRMNDLQIEQISNSKPEPGEKQAMVSKENWQKFPDFEYEFISLGESLSKQLLPLLAIIFWLFACILMVELSAKNLKLLS</sequence>
<feature type="domain" description="ABC-2 type transporter transmembrane" evidence="6">
    <location>
        <begin position="134"/>
        <end position="261"/>
    </location>
</feature>
<keyword evidence="3 5" id="KW-1133">Transmembrane helix</keyword>
<feature type="transmembrane region" description="Helical" evidence="5">
    <location>
        <begin position="248"/>
        <end position="270"/>
    </location>
</feature>
<evidence type="ECO:0000259" key="6">
    <source>
        <dbReference type="Pfam" id="PF12698"/>
    </source>
</evidence>
<dbReference type="EMBL" id="JAYLAA010000006">
    <property type="protein sequence ID" value="MEC3874342.1"/>
    <property type="molecule type" value="Genomic_DNA"/>
</dbReference>
<evidence type="ECO:0000256" key="4">
    <source>
        <dbReference type="ARBA" id="ARBA00023136"/>
    </source>
</evidence>
<evidence type="ECO:0000256" key="2">
    <source>
        <dbReference type="ARBA" id="ARBA00022692"/>
    </source>
</evidence>
<proteinExistence type="predicted"/>
<evidence type="ECO:0000256" key="3">
    <source>
        <dbReference type="ARBA" id="ARBA00022989"/>
    </source>
</evidence>
<dbReference type="InterPro" id="IPR013525">
    <property type="entry name" value="ABC2_TM"/>
</dbReference>
<dbReference type="Pfam" id="PF12040">
    <property type="entry name" value="DUF3526"/>
    <property type="match status" value="1"/>
</dbReference>
<evidence type="ECO:0000313" key="7">
    <source>
        <dbReference type="EMBL" id="MEC3874342.1"/>
    </source>
</evidence>
<dbReference type="InterPro" id="IPR021913">
    <property type="entry name" value="DUF3526"/>
</dbReference>
<comment type="caution">
    <text evidence="7">The sequence shown here is derived from an EMBL/GenBank/DDBJ whole genome shotgun (WGS) entry which is preliminary data.</text>
</comment>
<keyword evidence="4 5" id="KW-0472">Membrane</keyword>
<feature type="transmembrane region" description="Helical" evidence="5">
    <location>
        <begin position="21"/>
        <end position="42"/>
    </location>
</feature>
<feature type="transmembrane region" description="Helical" evidence="5">
    <location>
        <begin position="134"/>
        <end position="153"/>
    </location>
</feature>
<keyword evidence="8" id="KW-1185">Reference proteome</keyword>
<name>A0ABU6HR51_9FLAO</name>
<feature type="transmembrane region" description="Helical" evidence="5">
    <location>
        <begin position="182"/>
        <end position="204"/>
    </location>
</feature>
<reference evidence="7 8" key="1">
    <citation type="submission" date="2024-01" db="EMBL/GenBank/DDBJ databases">
        <title>Chryseobacterium sp. T9W2-O.</title>
        <authorList>
            <person name="Maltman C."/>
        </authorList>
    </citation>
    <scope>NUCLEOTIDE SEQUENCE [LARGE SCALE GENOMIC DNA]</scope>
    <source>
        <strain evidence="7 8">T9W2-O</strain>
    </source>
</reference>
<dbReference type="PANTHER" id="PTHR43471:SF1">
    <property type="entry name" value="ABC TRANSPORTER PERMEASE PROTEIN NOSY-RELATED"/>
    <property type="match status" value="1"/>
</dbReference>
<feature type="transmembrane region" description="Helical" evidence="5">
    <location>
        <begin position="216"/>
        <end position="236"/>
    </location>
</feature>
<dbReference type="Proteomes" id="UP001348397">
    <property type="component" value="Unassembled WGS sequence"/>
</dbReference>
<gene>
    <name evidence="7" type="ORF">SOP96_01300</name>
</gene>
<comment type="subcellular location">
    <subcellularLocation>
        <location evidence="1">Membrane</location>
        <topology evidence="1">Multi-pass membrane protein</topology>
    </subcellularLocation>
</comment>
<organism evidence="7 8">
    <name type="scientific">Chryseobacterium salviniae</name>
    <dbReference type="NCBI Taxonomy" id="3101750"/>
    <lineage>
        <taxon>Bacteria</taxon>
        <taxon>Pseudomonadati</taxon>
        <taxon>Bacteroidota</taxon>
        <taxon>Flavobacteriia</taxon>
        <taxon>Flavobacteriales</taxon>
        <taxon>Weeksellaceae</taxon>
        <taxon>Chryseobacterium group</taxon>
        <taxon>Chryseobacterium</taxon>
    </lineage>
</organism>
<accession>A0ABU6HR51</accession>
<evidence type="ECO:0000256" key="5">
    <source>
        <dbReference type="SAM" id="Phobius"/>
    </source>
</evidence>